<gene>
    <name evidence="3" type="ORF">OF850_04595</name>
</gene>
<dbReference type="RefSeq" id="WP_301588664.1">
    <property type="nucleotide sequence ID" value="NZ_JAPFQI010000001.1"/>
</dbReference>
<evidence type="ECO:0000259" key="2">
    <source>
        <dbReference type="PROSITE" id="PS50110"/>
    </source>
</evidence>
<accession>A0ABT3NRW2</accession>
<evidence type="ECO:0000313" key="4">
    <source>
        <dbReference type="Proteomes" id="UP001526430"/>
    </source>
</evidence>
<feature type="modified residue" description="4-aspartylphosphate" evidence="1">
    <location>
        <position position="134"/>
    </location>
</feature>
<dbReference type="Gene3D" id="3.40.50.2300">
    <property type="match status" value="1"/>
</dbReference>
<dbReference type="InterPro" id="IPR011006">
    <property type="entry name" value="CheY-like_superfamily"/>
</dbReference>
<dbReference type="Proteomes" id="UP001526430">
    <property type="component" value="Unassembled WGS sequence"/>
</dbReference>
<dbReference type="EMBL" id="JAPFQI010000001">
    <property type="protein sequence ID" value="MCW8084895.1"/>
    <property type="molecule type" value="Genomic_DNA"/>
</dbReference>
<dbReference type="SMART" id="SM00448">
    <property type="entry name" value="REC"/>
    <property type="match status" value="1"/>
</dbReference>
<dbReference type="InterPro" id="IPR001789">
    <property type="entry name" value="Sig_transdc_resp-reg_receiver"/>
</dbReference>
<protein>
    <submittedName>
        <fullName evidence="3">Response regulator</fullName>
    </submittedName>
</protein>
<organism evidence="3 4">
    <name type="scientific">Sabulicella glaciei</name>
    <dbReference type="NCBI Taxonomy" id="2984948"/>
    <lineage>
        <taxon>Bacteria</taxon>
        <taxon>Pseudomonadati</taxon>
        <taxon>Pseudomonadota</taxon>
        <taxon>Alphaproteobacteria</taxon>
        <taxon>Acetobacterales</taxon>
        <taxon>Acetobacteraceae</taxon>
        <taxon>Sabulicella</taxon>
    </lineage>
</organism>
<dbReference type="PANTHER" id="PTHR42872:SF6">
    <property type="entry name" value="PROTEIN-GLUTAMATE METHYLESTERASE_PROTEIN-GLUTAMINE GLUTAMINASE"/>
    <property type="match status" value="1"/>
</dbReference>
<keyword evidence="1" id="KW-0597">Phosphoprotein</keyword>
<dbReference type="Pfam" id="PF00072">
    <property type="entry name" value="Response_reg"/>
    <property type="match status" value="1"/>
</dbReference>
<dbReference type="PROSITE" id="PS50110">
    <property type="entry name" value="RESPONSE_REGULATORY"/>
    <property type="match status" value="1"/>
</dbReference>
<keyword evidence="4" id="KW-1185">Reference proteome</keyword>
<dbReference type="SUPFAM" id="SSF52172">
    <property type="entry name" value="CheY-like"/>
    <property type="match status" value="1"/>
</dbReference>
<feature type="domain" description="Response regulatory" evidence="2">
    <location>
        <begin position="83"/>
        <end position="200"/>
    </location>
</feature>
<evidence type="ECO:0000256" key="1">
    <source>
        <dbReference type="PROSITE-ProRule" id="PRU00169"/>
    </source>
</evidence>
<dbReference type="PANTHER" id="PTHR42872">
    <property type="entry name" value="PROTEIN-GLUTAMATE METHYLESTERASE/PROTEIN-GLUTAMINE GLUTAMINASE"/>
    <property type="match status" value="1"/>
</dbReference>
<evidence type="ECO:0000313" key="3">
    <source>
        <dbReference type="EMBL" id="MCW8084895.1"/>
    </source>
</evidence>
<reference evidence="3 4" key="1">
    <citation type="submission" date="2022-10" db="EMBL/GenBank/DDBJ databases">
        <title>Roseococcus glaciei nov., sp. nov., isolated from glacier.</title>
        <authorList>
            <person name="Liu Q."/>
            <person name="Xin Y.-H."/>
        </authorList>
    </citation>
    <scope>NUCLEOTIDE SEQUENCE [LARGE SCALE GENOMIC DNA]</scope>
    <source>
        <strain evidence="3 4">MDT2-1-1</strain>
    </source>
</reference>
<comment type="caution">
    <text evidence="3">The sequence shown here is derived from an EMBL/GenBank/DDBJ whole genome shotgun (WGS) entry which is preliminary data.</text>
</comment>
<dbReference type="CDD" id="cd17541">
    <property type="entry name" value="REC_CheB-like"/>
    <property type="match status" value="1"/>
</dbReference>
<proteinExistence type="predicted"/>
<sequence length="212" mass="21874">MIADEELLAALRPEWAAECDALAAAPDAASAQRVLARLRSMADAMGFAAPFPEADAPFESLVGAAPALRAVLEPQAEGGGPARVLVVDDSRTIRRLLRGILEGADGLELVGEAADGHEGLRLMAEQRPDLILLDLEMPVLDGMGFLAEWALAGSGAVVVVSSAAPPGSPTALEALRRGAFCCVSKPSGALSPDLANRAGEEIVAACRRAMAR</sequence>
<name>A0ABT3NRW2_9PROT</name>